<keyword evidence="2" id="KW-0732">Signal</keyword>
<evidence type="ECO:0000256" key="1">
    <source>
        <dbReference type="ARBA" id="ARBA00022737"/>
    </source>
</evidence>
<dbReference type="InterPro" id="IPR003034">
    <property type="entry name" value="SAP_dom"/>
</dbReference>
<dbReference type="Gene3D" id="1.25.40.10">
    <property type="entry name" value="Tetratricopeptide repeat domain"/>
    <property type="match status" value="1"/>
</dbReference>
<dbReference type="AlphaFoldDB" id="A0A7S3PD10"/>
<feature type="signal peptide" evidence="2">
    <location>
        <begin position="1"/>
        <end position="20"/>
    </location>
</feature>
<accession>A0A7S3PD10</accession>
<dbReference type="Gene3D" id="1.10.720.30">
    <property type="entry name" value="SAP domain"/>
    <property type="match status" value="1"/>
</dbReference>
<name>A0A7S3PD10_9STRA</name>
<feature type="domain" description="SAP" evidence="3">
    <location>
        <begin position="73"/>
        <end position="107"/>
    </location>
</feature>
<sequence length="728" mass="80225">MTKYILSASVLLSLTLSAQSWSVQPRILQQGGVLVRQNRRTLAVSASVDNEPTAAPATEITQEEEECLTQQLISKLRFRELQAHLAQRGLPTDGTTGQLRDRLREAVGLDTVCIVDEDNMGDDCGPTGMENIVTFVDESDPDYEVKELQREIKEKSEMGHWKAATRKLKKLTRRVQRETPVPVDVLEAVLEACMASRLQGARAAEPARKVLEQYVEYGYPIPEAAGNYCVKNCLGETGPQSTHQGFGGIDTALAMLAALEQSVTSIQMETYDKVCVALAKEGSMKESLKLLRRMIVDMSEIPPLATFAAIAEAAVADPDSGLEKWVLEVLTLAKAAGFELDNIAKTQDGRAILAAGVVAAERQKNLNLGLRLLTAARSASTDDQACDKLVANYNRASQRASVLIHKEAINKAVTDGQWKLAVRLLELKLERGLRTSPWIWRNVVTCCAKEEKSRKATALLLDWVRMHEEGNADKPPLNVFNTVVNACEICDEHELTLLVLDSMKKTHDTEGNIITFNIALKRLAKQGSQQSCEGIIIGMLQAGIEPTVVSYTTAIAACVNAKESKVAYEWLKRMRSRLVNPNSLTYNTALAACLDGTLESSLLASKIAGEWVEDIDKQLAALADREETFDQYTTVIPDSASKYLSRRVLGQLDEAVSKGEIDERVVEESVRKPLMAISDFDQSERAGQSQKIMERAAKVEEDQVLTTSQNEMELEYETASKAHRTAEV</sequence>
<dbReference type="InterPro" id="IPR011990">
    <property type="entry name" value="TPR-like_helical_dom_sf"/>
</dbReference>
<evidence type="ECO:0000256" key="2">
    <source>
        <dbReference type="SAM" id="SignalP"/>
    </source>
</evidence>
<dbReference type="InterPro" id="IPR036361">
    <property type="entry name" value="SAP_dom_sf"/>
</dbReference>
<evidence type="ECO:0000259" key="3">
    <source>
        <dbReference type="PROSITE" id="PS50800"/>
    </source>
</evidence>
<dbReference type="InterPro" id="IPR002885">
    <property type="entry name" value="PPR_rpt"/>
</dbReference>
<evidence type="ECO:0000313" key="4">
    <source>
        <dbReference type="EMBL" id="CAE0421008.1"/>
    </source>
</evidence>
<dbReference type="SMART" id="SM00513">
    <property type="entry name" value="SAP"/>
    <property type="match status" value="1"/>
</dbReference>
<dbReference type="PANTHER" id="PTHR47447">
    <property type="entry name" value="OS03G0856100 PROTEIN"/>
    <property type="match status" value="1"/>
</dbReference>
<feature type="chain" id="PRO_5031142059" description="SAP domain-containing protein" evidence="2">
    <location>
        <begin position="21"/>
        <end position="728"/>
    </location>
</feature>
<dbReference type="PROSITE" id="PS50800">
    <property type="entry name" value="SAP"/>
    <property type="match status" value="1"/>
</dbReference>
<gene>
    <name evidence="4" type="ORF">ACOF00016_LOCUS17657</name>
</gene>
<protein>
    <recommendedName>
        <fullName evidence="3">SAP domain-containing protein</fullName>
    </recommendedName>
</protein>
<dbReference type="EMBL" id="HBIM01023861">
    <property type="protein sequence ID" value="CAE0421008.1"/>
    <property type="molecule type" value="Transcribed_RNA"/>
</dbReference>
<proteinExistence type="predicted"/>
<keyword evidence="1" id="KW-0677">Repeat</keyword>
<dbReference type="PANTHER" id="PTHR47447:SF28">
    <property type="entry name" value="PENTACOTRIPEPTIDE-REPEAT REGION OF PRORP DOMAIN-CONTAINING PROTEIN"/>
    <property type="match status" value="1"/>
</dbReference>
<reference evidence="4" key="1">
    <citation type="submission" date="2021-01" db="EMBL/GenBank/DDBJ databases">
        <authorList>
            <person name="Corre E."/>
            <person name="Pelletier E."/>
            <person name="Niang G."/>
            <person name="Scheremetjew M."/>
            <person name="Finn R."/>
            <person name="Kale V."/>
            <person name="Holt S."/>
            <person name="Cochrane G."/>
            <person name="Meng A."/>
            <person name="Brown T."/>
            <person name="Cohen L."/>
        </authorList>
    </citation>
    <scope>NUCLEOTIDE SEQUENCE</scope>
    <source>
        <strain evidence="4">CCMP127</strain>
    </source>
</reference>
<organism evidence="4">
    <name type="scientific">Amphora coffeiformis</name>
    <dbReference type="NCBI Taxonomy" id="265554"/>
    <lineage>
        <taxon>Eukaryota</taxon>
        <taxon>Sar</taxon>
        <taxon>Stramenopiles</taxon>
        <taxon>Ochrophyta</taxon>
        <taxon>Bacillariophyta</taxon>
        <taxon>Bacillariophyceae</taxon>
        <taxon>Bacillariophycidae</taxon>
        <taxon>Thalassiophysales</taxon>
        <taxon>Catenulaceae</taxon>
        <taxon>Amphora</taxon>
    </lineage>
</organism>
<dbReference type="Pfam" id="PF13812">
    <property type="entry name" value="PPR_3"/>
    <property type="match status" value="1"/>
</dbReference>